<sequence length="124" mass="14288">MLQVEIQAYEGPGFLNVPSDISTDDEEFSEDYEPDPDRVKTMTDIATQPEKGSVENEMQEEEKAKVQPQLQIRNEVENEMQEMDERIEMIFKIDQDNMELQVWKPAHGSQPSATNPLATDHFSK</sequence>
<gene>
    <name evidence="2" type="ORF">RCOM_0465460</name>
</gene>
<feature type="compositionally biased region" description="Acidic residues" evidence="1">
    <location>
        <begin position="22"/>
        <end position="34"/>
    </location>
</feature>
<proteinExistence type="predicted"/>
<dbReference type="InParanoid" id="B9SR40"/>
<accession>B9SR40</accession>
<dbReference type="Proteomes" id="UP000008311">
    <property type="component" value="Unassembled WGS sequence"/>
</dbReference>
<dbReference type="AlphaFoldDB" id="B9SR40"/>
<reference evidence="3" key="1">
    <citation type="journal article" date="2010" name="Nat. Biotechnol.">
        <title>Draft genome sequence of the oilseed species Ricinus communis.</title>
        <authorList>
            <person name="Chan A.P."/>
            <person name="Crabtree J."/>
            <person name="Zhao Q."/>
            <person name="Lorenzi H."/>
            <person name="Orvis J."/>
            <person name="Puiu D."/>
            <person name="Melake-Berhan A."/>
            <person name="Jones K.M."/>
            <person name="Redman J."/>
            <person name="Chen G."/>
            <person name="Cahoon E.B."/>
            <person name="Gedil M."/>
            <person name="Stanke M."/>
            <person name="Haas B.J."/>
            <person name="Wortman J.R."/>
            <person name="Fraser-Liggett C.M."/>
            <person name="Ravel J."/>
            <person name="Rabinowicz P.D."/>
        </authorList>
    </citation>
    <scope>NUCLEOTIDE SEQUENCE [LARGE SCALE GENOMIC DNA]</scope>
    <source>
        <strain evidence="3">cv. Hale</strain>
    </source>
</reference>
<feature type="region of interest" description="Disordered" evidence="1">
    <location>
        <begin position="15"/>
        <end position="39"/>
    </location>
</feature>
<keyword evidence="3" id="KW-1185">Reference proteome</keyword>
<evidence type="ECO:0000313" key="2">
    <source>
        <dbReference type="EMBL" id="EEF33942.1"/>
    </source>
</evidence>
<organism evidence="2 3">
    <name type="scientific">Ricinus communis</name>
    <name type="common">Castor bean</name>
    <dbReference type="NCBI Taxonomy" id="3988"/>
    <lineage>
        <taxon>Eukaryota</taxon>
        <taxon>Viridiplantae</taxon>
        <taxon>Streptophyta</taxon>
        <taxon>Embryophyta</taxon>
        <taxon>Tracheophyta</taxon>
        <taxon>Spermatophyta</taxon>
        <taxon>Magnoliopsida</taxon>
        <taxon>eudicotyledons</taxon>
        <taxon>Gunneridae</taxon>
        <taxon>Pentapetalae</taxon>
        <taxon>rosids</taxon>
        <taxon>fabids</taxon>
        <taxon>Malpighiales</taxon>
        <taxon>Euphorbiaceae</taxon>
        <taxon>Acalyphoideae</taxon>
        <taxon>Acalypheae</taxon>
        <taxon>Ricinus</taxon>
    </lineage>
</organism>
<evidence type="ECO:0000313" key="3">
    <source>
        <dbReference type="Proteomes" id="UP000008311"/>
    </source>
</evidence>
<name>B9SR40_RICCO</name>
<feature type="region of interest" description="Disordered" evidence="1">
    <location>
        <begin position="104"/>
        <end position="124"/>
    </location>
</feature>
<dbReference type="EMBL" id="EQ974093">
    <property type="protein sequence ID" value="EEF33942.1"/>
    <property type="molecule type" value="Genomic_DNA"/>
</dbReference>
<feature type="region of interest" description="Disordered" evidence="1">
    <location>
        <begin position="48"/>
        <end position="67"/>
    </location>
</feature>
<protein>
    <submittedName>
        <fullName evidence="2">Uncharacterized protein</fullName>
    </submittedName>
</protein>
<evidence type="ECO:0000256" key="1">
    <source>
        <dbReference type="SAM" id="MobiDB-lite"/>
    </source>
</evidence>